<organism evidence="2 3">
    <name type="scientific">Ancylostoma ceylanicum</name>
    <dbReference type="NCBI Taxonomy" id="53326"/>
    <lineage>
        <taxon>Eukaryota</taxon>
        <taxon>Metazoa</taxon>
        <taxon>Ecdysozoa</taxon>
        <taxon>Nematoda</taxon>
        <taxon>Chromadorea</taxon>
        <taxon>Rhabditida</taxon>
        <taxon>Rhabditina</taxon>
        <taxon>Rhabditomorpha</taxon>
        <taxon>Strongyloidea</taxon>
        <taxon>Ancylostomatidae</taxon>
        <taxon>Ancylostomatinae</taxon>
        <taxon>Ancylostoma</taxon>
    </lineage>
</organism>
<keyword evidence="3" id="KW-1185">Reference proteome</keyword>
<feature type="transmembrane region" description="Helical" evidence="1">
    <location>
        <begin position="102"/>
        <end position="121"/>
    </location>
</feature>
<protein>
    <submittedName>
        <fullName evidence="2">Uncharacterized protein</fullName>
    </submittedName>
</protein>
<name>A0A016TY65_9BILA</name>
<sequence length="130" mass="14969">MNWRNESLLLHRVWVQFMAHIRSDNRWRRKGYGEHATPSEPSWDLGYFSQDVIDPDIDLSVNFIGFLSLAPMQIEIDMFIYLFILLVFASFARDVAEACSQVLFTTLIANLITIFSMRFALAPVKGAHQG</sequence>
<dbReference type="Proteomes" id="UP000024635">
    <property type="component" value="Unassembled WGS sequence"/>
</dbReference>
<evidence type="ECO:0000256" key="1">
    <source>
        <dbReference type="SAM" id="Phobius"/>
    </source>
</evidence>
<keyword evidence="1" id="KW-0812">Transmembrane</keyword>
<keyword evidence="1" id="KW-1133">Transmembrane helix</keyword>
<feature type="transmembrane region" description="Helical" evidence="1">
    <location>
        <begin position="78"/>
        <end position="96"/>
    </location>
</feature>
<accession>A0A016TY65</accession>
<evidence type="ECO:0000313" key="2">
    <source>
        <dbReference type="EMBL" id="EYC07765.1"/>
    </source>
</evidence>
<proteinExistence type="predicted"/>
<dbReference type="EMBL" id="JARK01001405">
    <property type="protein sequence ID" value="EYC07765.1"/>
    <property type="molecule type" value="Genomic_DNA"/>
</dbReference>
<gene>
    <name evidence="2" type="primary">Acey_s0069.g382</name>
    <name evidence="2" type="ORF">Y032_0069g382</name>
</gene>
<comment type="caution">
    <text evidence="2">The sequence shown here is derived from an EMBL/GenBank/DDBJ whole genome shotgun (WGS) entry which is preliminary data.</text>
</comment>
<reference evidence="3" key="1">
    <citation type="journal article" date="2015" name="Nat. Genet.">
        <title>The genome and transcriptome of the zoonotic hookworm Ancylostoma ceylanicum identify infection-specific gene families.</title>
        <authorList>
            <person name="Schwarz E.M."/>
            <person name="Hu Y."/>
            <person name="Antoshechkin I."/>
            <person name="Miller M.M."/>
            <person name="Sternberg P.W."/>
            <person name="Aroian R.V."/>
        </authorList>
    </citation>
    <scope>NUCLEOTIDE SEQUENCE</scope>
    <source>
        <strain evidence="3">HY135</strain>
    </source>
</reference>
<evidence type="ECO:0000313" key="3">
    <source>
        <dbReference type="Proteomes" id="UP000024635"/>
    </source>
</evidence>
<keyword evidence="1" id="KW-0472">Membrane</keyword>
<dbReference type="AlphaFoldDB" id="A0A016TY65"/>